<comment type="caution">
    <text evidence="3">The sequence shown here is derived from an EMBL/GenBank/DDBJ whole genome shotgun (WGS) entry which is preliminary data.</text>
</comment>
<feature type="domain" description="HMA" evidence="2">
    <location>
        <begin position="2"/>
        <end position="67"/>
    </location>
</feature>
<dbReference type="InterPro" id="IPR006121">
    <property type="entry name" value="HMA_dom"/>
</dbReference>
<dbReference type="InterPro" id="IPR017969">
    <property type="entry name" value="Heavy-metal-associated_CS"/>
</dbReference>
<dbReference type="RefSeq" id="WP_345341146.1">
    <property type="nucleotide sequence ID" value="NZ_BAABFB010000007.1"/>
</dbReference>
<organism evidence="3 4">
    <name type="scientific">Rhodococcus olei</name>
    <dbReference type="NCBI Taxonomy" id="2161675"/>
    <lineage>
        <taxon>Bacteria</taxon>
        <taxon>Bacillati</taxon>
        <taxon>Actinomycetota</taxon>
        <taxon>Actinomycetes</taxon>
        <taxon>Mycobacteriales</taxon>
        <taxon>Nocardiaceae</taxon>
        <taxon>Rhodococcus</taxon>
    </lineage>
</organism>
<reference evidence="4" key="1">
    <citation type="journal article" date="2019" name="Int. J. Syst. Evol. Microbiol.">
        <title>The Global Catalogue of Microorganisms (GCM) 10K type strain sequencing project: providing services to taxonomists for standard genome sequencing and annotation.</title>
        <authorList>
            <consortium name="The Broad Institute Genomics Platform"/>
            <consortium name="The Broad Institute Genome Sequencing Center for Infectious Disease"/>
            <person name="Wu L."/>
            <person name="Ma J."/>
        </authorList>
    </citation>
    <scope>NUCLEOTIDE SEQUENCE [LARGE SCALE GENOMIC DNA]</scope>
    <source>
        <strain evidence="4">JCM 32206</strain>
    </source>
</reference>
<dbReference type="Gene3D" id="3.30.70.100">
    <property type="match status" value="1"/>
</dbReference>
<dbReference type="PRINTS" id="PR00944">
    <property type="entry name" value="CUEXPORT"/>
</dbReference>
<dbReference type="InterPro" id="IPR000428">
    <property type="entry name" value="Cu-bd"/>
</dbReference>
<dbReference type="PROSITE" id="PS01047">
    <property type="entry name" value="HMA_1"/>
    <property type="match status" value="1"/>
</dbReference>
<dbReference type="InterPro" id="IPR036163">
    <property type="entry name" value="HMA_dom_sf"/>
</dbReference>
<evidence type="ECO:0000313" key="4">
    <source>
        <dbReference type="Proteomes" id="UP001501183"/>
    </source>
</evidence>
<dbReference type="Proteomes" id="UP001501183">
    <property type="component" value="Unassembled WGS sequence"/>
</dbReference>
<dbReference type="CDD" id="cd00371">
    <property type="entry name" value="HMA"/>
    <property type="match status" value="1"/>
</dbReference>
<gene>
    <name evidence="3" type="ORF">GCM10023094_01950</name>
</gene>
<keyword evidence="4" id="KW-1185">Reference proteome</keyword>
<dbReference type="Pfam" id="PF00403">
    <property type="entry name" value="HMA"/>
    <property type="match status" value="1"/>
</dbReference>
<dbReference type="EMBL" id="BAABFB010000007">
    <property type="protein sequence ID" value="GAA4471365.1"/>
    <property type="molecule type" value="Genomic_DNA"/>
</dbReference>
<proteinExistence type="predicted"/>
<evidence type="ECO:0000256" key="1">
    <source>
        <dbReference type="ARBA" id="ARBA00022723"/>
    </source>
</evidence>
<sequence>MEIANYTVTGMTCGHCASSVREEVGKIAGVTAIDVDVPTGRLTITSSSPVADAAVVDAVDEAGYTAAPAGAQP</sequence>
<name>A0ABP8NRP7_9NOCA</name>
<protein>
    <submittedName>
        <fullName evidence="3">Heavy-metal-associated domain-containing protein</fullName>
    </submittedName>
</protein>
<dbReference type="SUPFAM" id="SSF55008">
    <property type="entry name" value="HMA, heavy metal-associated domain"/>
    <property type="match status" value="1"/>
</dbReference>
<evidence type="ECO:0000259" key="2">
    <source>
        <dbReference type="PROSITE" id="PS50846"/>
    </source>
</evidence>
<keyword evidence="1" id="KW-0479">Metal-binding</keyword>
<accession>A0ABP8NRP7</accession>
<evidence type="ECO:0000313" key="3">
    <source>
        <dbReference type="EMBL" id="GAA4471365.1"/>
    </source>
</evidence>
<dbReference type="PROSITE" id="PS50846">
    <property type="entry name" value="HMA_2"/>
    <property type="match status" value="1"/>
</dbReference>